<feature type="transmembrane region" description="Helical" evidence="6">
    <location>
        <begin position="27"/>
        <end position="47"/>
    </location>
</feature>
<sequence length="237" mass="26041">MEDKELNTEPSLTPKELRRSVWSGTEILRKFHSILIGCVLASIGIILLRHAHLVTGGTPGLALSLSYLFNASFSTVYLLVNIPFYILSIMRMGWSFTLSTFVATLILSVTTMADRLFPVFTVPDWAGALFGGAFVGVGLSYLFLNGSSLGGVNILVLYFHKRFGWDPGKITFVIDFSVVMSALYSVGFVKGAYSVLSVVILSSIISFSKGRFPVRYKPEVSLRSMGTQENHLHGGKR</sequence>
<evidence type="ECO:0000313" key="7">
    <source>
        <dbReference type="EMBL" id="MTV51013.1"/>
    </source>
</evidence>
<organism evidence="7 8">
    <name type="scientific">Heliobacterium mobile</name>
    <name type="common">Heliobacillus mobilis</name>
    <dbReference type="NCBI Taxonomy" id="28064"/>
    <lineage>
        <taxon>Bacteria</taxon>
        <taxon>Bacillati</taxon>
        <taxon>Bacillota</taxon>
        <taxon>Clostridia</taxon>
        <taxon>Eubacteriales</taxon>
        <taxon>Heliobacteriaceae</taxon>
        <taxon>Heliobacterium</taxon>
    </lineage>
</organism>
<keyword evidence="5 6" id="KW-0472">Membrane</keyword>
<dbReference type="GO" id="GO:0005886">
    <property type="term" value="C:plasma membrane"/>
    <property type="evidence" value="ECO:0007669"/>
    <property type="project" value="UniProtKB-SubCell"/>
</dbReference>
<name>A0A6I3SPM7_HELMO</name>
<dbReference type="PANTHER" id="PTHR33545">
    <property type="entry name" value="UPF0750 MEMBRANE PROTEIN YITT-RELATED"/>
    <property type="match status" value="1"/>
</dbReference>
<feature type="transmembrane region" description="Helical" evidence="6">
    <location>
        <begin position="125"/>
        <end position="158"/>
    </location>
</feature>
<dbReference type="PANTHER" id="PTHR33545:SF5">
    <property type="entry name" value="UPF0750 MEMBRANE PROTEIN YITT"/>
    <property type="match status" value="1"/>
</dbReference>
<keyword evidence="2" id="KW-1003">Cell membrane</keyword>
<dbReference type="InterPro" id="IPR003740">
    <property type="entry name" value="YitT"/>
</dbReference>
<protein>
    <submittedName>
        <fullName evidence="7">YitT family protein</fullName>
    </submittedName>
</protein>
<comment type="caution">
    <text evidence="7">The sequence shown here is derived from an EMBL/GenBank/DDBJ whole genome shotgun (WGS) entry which is preliminary data.</text>
</comment>
<dbReference type="Pfam" id="PF02588">
    <property type="entry name" value="YitT_membrane"/>
    <property type="match status" value="1"/>
</dbReference>
<gene>
    <name evidence="7" type="ORF">GJ688_19040</name>
</gene>
<proteinExistence type="predicted"/>
<accession>A0A6I3SPM7</accession>
<feature type="transmembrane region" description="Helical" evidence="6">
    <location>
        <begin position="67"/>
        <end position="87"/>
    </location>
</feature>
<dbReference type="InterPro" id="IPR051461">
    <property type="entry name" value="UPF0750_membrane"/>
</dbReference>
<evidence type="ECO:0000256" key="4">
    <source>
        <dbReference type="ARBA" id="ARBA00022989"/>
    </source>
</evidence>
<dbReference type="OrthoDB" id="1523490at2"/>
<evidence type="ECO:0000256" key="1">
    <source>
        <dbReference type="ARBA" id="ARBA00004651"/>
    </source>
</evidence>
<evidence type="ECO:0000256" key="3">
    <source>
        <dbReference type="ARBA" id="ARBA00022692"/>
    </source>
</evidence>
<feature type="transmembrane region" description="Helical" evidence="6">
    <location>
        <begin position="94"/>
        <end position="113"/>
    </location>
</feature>
<keyword evidence="8" id="KW-1185">Reference proteome</keyword>
<reference evidence="7 8" key="1">
    <citation type="submission" date="2019-11" db="EMBL/GenBank/DDBJ databases">
        <title>Whole-genome sequence of a the green, strictly anaerobic photosynthetic bacterium Heliobacillus mobilis DSM 6151.</title>
        <authorList>
            <person name="Kyndt J.A."/>
            <person name="Meyer T.E."/>
        </authorList>
    </citation>
    <scope>NUCLEOTIDE SEQUENCE [LARGE SCALE GENOMIC DNA]</scope>
    <source>
        <strain evidence="7 8">DSM 6151</strain>
    </source>
</reference>
<evidence type="ECO:0000313" key="8">
    <source>
        <dbReference type="Proteomes" id="UP000430670"/>
    </source>
</evidence>
<keyword evidence="4 6" id="KW-1133">Transmembrane helix</keyword>
<keyword evidence="3 6" id="KW-0812">Transmembrane</keyword>
<comment type="subcellular location">
    <subcellularLocation>
        <location evidence="1">Cell membrane</location>
        <topology evidence="1">Multi-pass membrane protein</topology>
    </subcellularLocation>
</comment>
<dbReference type="AlphaFoldDB" id="A0A6I3SPM7"/>
<dbReference type="EMBL" id="WNKU01000057">
    <property type="protein sequence ID" value="MTV51013.1"/>
    <property type="molecule type" value="Genomic_DNA"/>
</dbReference>
<evidence type="ECO:0000256" key="6">
    <source>
        <dbReference type="SAM" id="Phobius"/>
    </source>
</evidence>
<evidence type="ECO:0000256" key="2">
    <source>
        <dbReference type="ARBA" id="ARBA00022475"/>
    </source>
</evidence>
<dbReference type="Proteomes" id="UP000430670">
    <property type="component" value="Unassembled WGS sequence"/>
</dbReference>
<evidence type="ECO:0000256" key="5">
    <source>
        <dbReference type="ARBA" id="ARBA00023136"/>
    </source>
</evidence>